<feature type="compositionally biased region" description="Basic and acidic residues" evidence="1">
    <location>
        <begin position="226"/>
        <end position="246"/>
    </location>
</feature>
<dbReference type="InterPro" id="IPR041489">
    <property type="entry name" value="PDZ_6"/>
</dbReference>
<accession>L1JDI0</accession>
<dbReference type="EnsemblProtists" id="EKX46170">
    <property type="protein sequence ID" value="EKX46170"/>
    <property type="gene ID" value="GUITHDRAFT_107788"/>
</dbReference>
<dbReference type="GeneID" id="17303008"/>
<dbReference type="EMBL" id="JH992995">
    <property type="protein sequence ID" value="EKX46170.1"/>
    <property type="molecule type" value="Genomic_DNA"/>
</dbReference>
<protein>
    <recommendedName>
        <fullName evidence="2">PDZ domain-containing protein</fullName>
    </recommendedName>
</protein>
<dbReference type="KEGG" id="gtt:GUITHDRAFT_107788"/>
<dbReference type="Proteomes" id="UP000011087">
    <property type="component" value="Unassembled WGS sequence"/>
</dbReference>
<dbReference type="PaxDb" id="55529-EKX46170"/>
<reference evidence="5" key="2">
    <citation type="submission" date="2012-11" db="EMBL/GenBank/DDBJ databases">
        <authorList>
            <person name="Kuo A."/>
            <person name="Curtis B.A."/>
            <person name="Tanifuji G."/>
            <person name="Burki F."/>
            <person name="Gruber A."/>
            <person name="Irimia M."/>
            <person name="Maruyama S."/>
            <person name="Arias M.C."/>
            <person name="Ball S.G."/>
            <person name="Gile G.H."/>
            <person name="Hirakawa Y."/>
            <person name="Hopkins J.F."/>
            <person name="Rensing S.A."/>
            <person name="Schmutz J."/>
            <person name="Symeonidi A."/>
            <person name="Elias M."/>
            <person name="Eveleigh R.J."/>
            <person name="Herman E.K."/>
            <person name="Klute M.J."/>
            <person name="Nakayama T."/>
            <person name="Obornik M."/>
            <person name="Reyes-Prieto A."/>
            <person name="Armbrust E.V."/>
            <person name="Aves S.J."/>
            <person name="Beiko R.G."/>
            <person name="Coutinho P."/>
            <person name="Dacks J.B."/>
            <person name="Durnford D.G."/>
            <person name="Fast N.M."/>
            <person name="Green B.R."/>
            <person name="Grisdale C."/>
            <person name="Hempe F."/>
            <person name="Henrissat B."/>
            <person name="Hoppner M.P."/>
            <person name="Ishida K.-I."/>
            <person name="Kim E."/>
            <person name="Koreny L."/>
            <person name="Kroth P.G."/>
            <person name="Liu Y."/>
            <person name="Malik S.-B."/>
            <person name="Maier U.G."/>
            <person name="McRose D."/>
            <person name="Mock T."/>
            <person name="Neilson J.A."/>
            <person name="Onodera N.T."/>
            <person name="Poole A.M."/>
            <person name="Pritham E.J."/>
            <person name="Richards T.A."/>
            <person name="Rocap G."/>
            <person name="Roy S.W."/>
            <person name="Sarai C."/>
            <person name="Schaack S."/>
            <person name="Shirato S."/>
            <person name="Slamovits C.H."/>
            <person name="Spencer D.F."/>
            <person name="Suzuki S."/>
            <person name="Worden A.Z."/>
            <person name="Zauner S."/>
            <person name="Barry K."/>
            <person name="Bell C."/>
            <person name="Bharti A.K."/>
            <person name="Crow J.A."/>
            <person name="Grimwood J."/>
            <person name="Kramer R."/>
            <person name="Lindquist E."/>
            <person name="Lucas S."/>
            <person name="Salamov A."/>
            <person name="McFadden G.I."/>
            <person name="Lane C.E."/>
            <person name="Keeling P.J."/>
            <person name="Gray M.W."/>
            <person name="Grigoriev I.V."/>
            <person name="Archibald J.M."/>
        </authorList>
    </citation>
    <scope>NUCLEOTIDE SEQUENCE</scope>
    <source>
        <strain evidence="5">CCMP2712</strain>
    </source>
</reference>
<reference evidence="4" key="3">
    <citation type="submission" date="2016-03" db="UniProtKB">
        <authorList>
            <consortium name="EnsemblProtists"/>
        </authorList>
    </citation>
    <scope>IDENTIFICATION</scope>
</reference>
<dbReference type="Gene3D" id="2.30.42.10">
    <property type="match status" value="1"/>
</dbReference>
<proteinExistence type="predicted"/>
<dbReference type="AlphaFoldDB" id="L1JDI0"/>
<dbReference type="RefSeq" id="XP_005833150.1">
    <property type="nucleotide sequence ID" value="XM_005833093.1"/>
</dbReference>
<dbReference type="HOGENOM" id="CLU_916586_0_0_1"/>
<sequence>MKDPFDIFYPSSNSLSKIPSPFDGLPSSAAMHGGINIGDKIVSIDDQSVVGMSLPEVGALVSGPEGSFVTLGLVRTTSVLFGPDREETLQVRIRRGAMSLSARQGHGEPSRAIDLRRSAEIDADVMWENPSQDQGRLYNNELDLIVPELRNIKAILSNKQTSNETSNYVQSGNTECANLLRSILNKVSALKAREASLEDLLTAAKESLDRRKAQIKHMTKALQDAAGRDDLRRGGEEEDSRTSELETLFRRAQAVKSERSDSQVPFSEYGFSQTKSPLAHHVLRYEENLSRESVGSSDDNSFRM</sequence>
<organism evidence="3">
    <name type="scientific">Guillardia theta (strain CCMP2712)</name>
    <name type="common">Cryptophyte</name>
    <dbReference type="NCBI Taxonomy" id="905079"/>
    <lineage>
        <taxon>Eukaryota</taxon>
        <taxon>Cryptophyceae</taxon>
        <taxon>Pyrenomonadales</taxon>
        <taxon>Geminigeraceae</taxon>
        <taxon>Guillardia</taxon>
    </lineage>
</organism>
<feature type="region of interest" description="Disordered" evidence="1">
    <location>
        <begin position="219"/>
        <end position="246"/>
    </location>
</feature>
<evidence type="ECO:0000259" key="2">
    <source>
        <dbReference type="Pfam" id="PF17820"/>
    </source>
</evidence>
<evidence type="ECO:0000313" key="3">
    <source>
        <dbReference type="EMBL" id="EKX46170.1"/>
    </source>
</evidence>
<name>L1JDI0_GUITC</name>
<evidence type="ECO:0000313" key="5">
    <source>
        <dbReference type="Proteomes" id="UP000011087"/>
    </source>
</evidence>
<reference evidence="3 5" key="1">
    <citation type="journal article" date="2012" name="Nature">
        <title>Algal genomes reveal evolutionary mosaicism and the fate of nucleomorphs.</title>
        <authorList>
            <consortium name="DOE Joint Genome Institute"/>
            <person name="Curtis B.A."/>
            <person name="Tanifuji G."/>
            <person name="Burki F."/>
            <person name="Gruber A."/>
            <person name="Irimia M."/>
            <person name="Maruyama S."/>
            <person name="Arias M.C."/>
            <person name="Ball S.G."/>
            <person name="Gile G.H."/>
            <person name="Hirakawa Y."/>
            <person name="Hopkins J.F."/>
            <person name="Kuo A."/>
            <person name="Rensing S.A."/>
            <person name="Schmutz J."/>
            <person name="Symeonidi A."/>
            <person name="Elias M."/>
            <person name="Eveleigh R.J."/>
            <person name="Herman E.K."/>
            <person name="Klute M.J."/>
            <person name="Nakayama T."/>
            <person name="Obornik M."/>
            <person name="Reyes-Prieto A."/>
            <person name="Armbrust E.V."/>
            <person name="Aves S.J."/>
            <person name="Beiko R.G."/>
            <person name="Coutinho P."/>
            <person name="Dacks J.B."/>
            <person name="Durnford D.G."/>
            <person name="Fast N.M."/>
            <person name="Green B.R."/>
            <person name="Grisdale C.J."/>
            <person name="Hempel F."/>
            <person name="Henrissat B."/>
            <person name="Hoppner M.P."/>
            <person name="Ishida K."/>
            <person name="Kim E."/>
            <person name="Koreny L."/>
            <person name="Kroth P.G."/>
            <person name="Liu Y."/>
            <person name="Malik S.B."/>
            <person name="Maier U.G."/>
            <person name="McRose D."/>
            <person name="Mock T."/>
            <person name="Neilson J.A."/>
            <person name="Onodera N.T."/>
            <person name="Poole A.M."/>
            <person name="Pritham E.J."/>
            <person name="Richards T.A."/>
            <person name="Rocap G."/>
            <person name="Roy S.W."/>
            <person name="Sarai C."/>
            <person name="Schaack S."/>
            <person name="Shirato S."/>
            <person name="Slamovits C.H."/>
            <person name="Spencer D.F."/>
            <person name="Suzuki S."/>
            <person name="Worden A.Z."/>
            <person name="Zauner S."/>
            <person name="Barry K."/>
            <person name="Bell C."/>
            <person name="Bharti A.K."/>
            <person name="Crow J.A."/>
            <person name="Grimwood J."/>
            <person name="Kramer R."/>
            <person name="Lindquist E."/>
            <person name="Lucas S."/>
            <person name="Salamov A."/>
            <person name="McFadden G.I."/>
            <person name="Lane C.E."/>
            <person name="Keeling P.J."/>
            <person name="Gray M.W."/>
            <person name="Grigoriev I.V."/>
            <person name="Archibald J.M."/>
        </authorList>
    </citation>
    <scope>NUCLEOTIDE SEQUENCE</scope>
    <source>
        <strain evidence="3 5">CCMP2712</strain>
    </source>
</reference>
<dbReference type="SUPFAM" id="SSF50156">
    <property type="entry name" value="PDZ domain-like"/>
    <property type="match status" value="1"/>
</dbReference>
<gene>
    <name evidence="3" type="ORF">GUITHDRAFT_107788</name>
</gene>
<evidence type="ECO:0000313" key="4">
    <source>
        <dbReference type="EnsemblProtists" id="EKX46170"/>
    </source>
</evidence>
<dbReference type="Pfam" id="PF17820">
    <property type="entry name" value="PDZ_6"/>
    <property type="match status" value="1"/>
</dbReference>
<evidence type="ECO:0000256" key="1">
    <source>
        <dbReference type="SAM" id="MobiDB-lite"/>
    </source>
</evidence>
<feature type="domain" description="PDZ" evidence="2">
    <location>
        <begin position="26"/>
        <end position="75"/>
    </location>
</feature>
<dbReference type="InterPro" id="IPR036034">
    <property type="entry name" value="PDZ_sf"/>
</dbReference>
<keyword evidence="5" id="KW-1185">Reference proteome</keyword>